<sequence>MAFSGLRGQSTDLLRLEYTNVPNGDSGVETSRYRFLLNIPFKLKGGQYLIVGSEYNYIDFDTTRDFPFDDSELEHLHVIDLNLGYIFKWNKDWRFVGILTPRLASNLVTDIVGRDFLLNLTATFWKEVSDTEKPFRLVLGLTYNSTTGLPFPMPLINYYRRFDPSWSFTLGIPRSDFRYHISEKNTLLMALFLDGYFVNAQNDIILPDNDLGSAISLSALVSALGYQFNISKMASFYGFAGYTLLQNGVLRDDKRNNVFNLNNDGSLYFKVGFKVSIF</sequence>
<protein>
    <submittedName>
        <fullName evidence="2">DUF6268 family outer membrane beta-barrel protein</fullName>
    </submittedName>
</protein>
<evidence type="ECO:0000313" key="2">
    <source>
        <dbReference type="EMBL" id="MCX2720516.1"/>
    </source>
</evidence>
<proteinExistence type="predicted"/>
<accession>A0AAE3MNF4</accession>
<dbReference type="Proteomes" id="UP001207116">
    <property type="component" value="Unassembled WGS sequence"/>
</dbReference>
<comment type="caution">
    <text evidence="2">The sequence shown here is derived from an EMBL/GenBank/DDBJ whole genome shotgun (WGS) entry which is preliminary data.</text>
</comment>
<evidence type="ECO:0000259" key="1">
    <source>
        <dbReference type="Pfam" id="PF19783"/>
    </source>
</evidence>
<keyword evidence="3" id="KW-1185">Reference proteome</keyword>
<dbReference type="EMBL" id="JAPFQP010000004">
    <property type="protein sequence ID" value="MCX2720516.1"/>
    <property type="molecule type" value="Genomic_DNA"/>
</dbReference>
<dbReference type="AlphaFoldDB" id="A0AAE3MNF4"/>
<evidence type="ECO:0000313" key="3">
    <source>
        <dbReference type="Proteomes" id="UP001207116"/>
    </source>
</evidence>
<reference evidence="2" key="1">
    <citation type="submission" date="2022-11" db="EMBL/GenBank/DDBJ databases">
        <title>The characterization of three novel Bacteroidetes species and genomic analysis of their roles in tidal elemental geochemical cycles.</title>
        <authorList>
            <person name="Ma K.-J."/>
        </authorList>
    </citation>
    <scope>NUCLEOTIDE SEQUENCE</scope>
    <source>
        <strain evidence="2">M415</strain>
    </source>
</reference>
<organism evidence="2 3">
    <name type="scientific">Lentiprolixibacter aurantiacus</name>
    <dbReference type="NCBI Taxonomy" id="2993939"/>
    <lineage>
        <taxon>Bacteria</taxon>
        <taxon>Pseudomonadati</taxon>
        <taxon>Bacteroidota</taxon>
        <taxon>Flavobacteriia</taxon>
        <taxon>Flavobacteriales</taxon>
        <taxon>Flavobacteriaceae</taxon>
        <taxon>Lentiprolixibacter</taxon>
    </lineage>
</organism>
<dbReference type="Pfam" id="PF19783">
    <property type="entry name" value="DUF6268"/>
    <property type="match status" value="1"/>
</dbReference>
<gene>
    <name evidence="2" type="ORF">OO016_12945</name>
</gene>
<dbReference type="InterPro" id="IPR046235">
    <property type="entry name" value="DUF6268"/>
</dbReference>
<feature type="domain" description="DUF6268" evidence="1">
    <location>
        <begin position="50"/>
        <end position="275"/>
    </location>
</feature>
<dbReference type="RefSeq" id="WP_266014777.1">
    <property type="nucleotide sequence ID" value="NZ_JAPFQP010000004.1"/>
</dbReference>
<name>A0AAE3MNF4_9FLAO</name>